<dbReference type="InterPro" id="IPR012334">
    <property type="entry name" value="Pectin_lyas_fold"/>
</dbReference>
<protein>
    <recommendedName>
        <fullName evidence="3">Right handed beta helix domain-containing protein</fullName>
    </recommendedName>
</protein>
<keyword evidence="2" id="KW-1185">Reference proteome</keyword>
<dbReference type="Gene3D" id="2.160.20.10">
    <property type="entry name" value="Single-stranded right-handed beta-helix, Pectin lyase-like"/>
    <property type="match status" value="1"/>
</dbReference>
<proteinExistence type="predicted"/>
<reference evidence="1 2" key="1">
    <citation type="submission" date="2023-07" db="EMBL/GenBank/DDBJ databases">
        <title>Sorghum-associated microbial communities from plants grown in Nebraska, USA.</title>
        <authorList>
            <person name="Schachtman D."/>
        </authorList>
    </citation>
    <scope>NUCLEOTIDE SEQUENCE [LARGE SCALE GENOMIC DNA]</scope>
    <source>
        <strain evidence="1 2">4249</strain>
    </source>
</reference>
<evidence type="ECO:0000313" key="1">
    <source>
        <dbReference type="EMBL" id="MDR7149695.1"/>
    </source>
</evidence>
<evidence type="ECO:0000313" key="2">
    <source>
        <dbReference type="Proteomes" id="UP001265700"/>
    </source>
</evidence>
<evidence type="ECO:0008006" key="3">
    <source>
        <dbReference type="Google" id="ProtNLM"/>
    </source>
</evidence>
<dbReference type="RefSeq" id="WP_310314167.1">
    <property type="nucleotide sequence ID" value="NZ_JAVDWU010000003.1"/>
</dbReference>
<dbReference type="EMBL" id="JAVDWU010000003">
    <property type="protein sequence ID" value="MDR7149695.1"/>
    <property type="molecule type" value="Genomic_DNA"/>
</dbReference>
<sequence length="303" mass="32865">MRHEDDVVQVGAYGTGAKPRVASVQIGPGRAATADFPDDITVMDLDVANGIEQTASASKLLFLRNDLDDAGSRVNNSIVIGSAMGYWATTSDPYRTVPLNAFYNPHEIFVVENRVIGSTENDDVPLANLHGSGARMALLGNEFGRSSQHTVRLYNAYKTVIAHNVIRGISSDGVRHALKIHSGGFGEYNNNFSISGGTWAAKQIVITNNLMGDPADNNNWTVAIRPQNSQENSGEGIEDVIVENNRLARGPRTNVDILVVGRRVTTRGNARTVDGQNLSVSTEQSASYPLLPQSWRGPYFIRD</sequence>
<gene>
    <name evidence="1" type="ORF">J2W49_001650</name>
</gene>
<comment type="caution">
    <text evidence="1">The sequence shown here is derived from an EMBL/GenBank/DDBJ whole genome shotgun (WGS) entry which is preliminary data.</text>
</comment>
<organism evidence="1 2">
    <name type="scientific">Hydrogenophaga palleronii</name>
    <dbReference type="NCBI Taxonomy" id="65655"/>
    <lineage>
        <taxon>Bacteria</taxon>
        <taxon>Pseudomonadati</taxon>
        <taxon>Pseudomonadota</taxon>
        <taxon>Betaproteobacteria</taxon>
        <taxon>Burkholderiales</taxon>
        <taxon>Comamonadaceae</taxon>
        <taxon>Hydrogenophaga</taxon>
    </lineage>
</organism>
<dbReference type="Proteomes" id="UP001265700">
    <property type="component" value="Unassembled WGS sequence"/>
</dbReference>
<name>A0ABU1WK80_9BURK</name>
<accession>A0ABU1WK80</accession>